<keyword evidence="2 3" id="KW-0040">ANK repeat</keyword>
<sequence>MVDFDCCSYYSFVSLVFKRTTLLSFLKLTEIKKMTNNELRALAECSRRGDITGIAQIFASATNKAEFQDYELNGTVSQLIRSQHYDVLDEFIDKGFISTDLYDYDRFSSTVITALLKPQISTEEQLEAYLAWFKGYLERIDDINEEVAGTTLFEYAIQENVSMALLKAIAEAGADLQRMDQYGQTLLFKVCNLRMQSADRIVELVEWLLSEGVDPNISNVEQKTALHMAVDTIKMPAVVKLLDAGADPGLKDWHGESVFHYAATRQFNPELLELLLNYGVPDFHSTTKQGENLLNAFLRTMHTDSDQNLKILSMLLEHGADFTEPSLWYQKEKTGVDWLIEKSATVLQDVISKGYLDVNYIDNEGNTLLHKVCQEQINYDENKARDLYKKVKFLVAEGIDPQIENSKDKKAVDYAMEDNLKVKTVEWLLKQ</sequence>
<gene>
    <name evidence="4" type="ORF">DCO56_15050</name>
</gene>
<evidence type="ECO:0000256" key="2">
    <source>
        <dbReference type="ARBA" id="ARBA00023043"/>
    </source>
</evidence>
<name>A0A363NR22_9SPHI</name>
<dbReference type="PROSITE" id="PS50088">
    <property type="entry name" value="ANK_REPEAT"/>
    <property type="match status" value="1"/>
</dbReference>
<evidence type="ECO:0000256" key="3">
    <source>
        <dbReference type="PROSITE-ProRule" id="PRU00023"/>
    </source>
</evidence>
<dbReference type="Proteomes" id="UP000250831">
    <property type="component" value="Unassembled WGS sequence"/>
</dbReference>
<proteinExistence type="predicted"/>
<comment type="caution">
    <text evidence="4">The sequence shown here is derived from an EMBL/GenBank/DDBJ whole genome shotgun (WGS) entry which is preliminary data.</text>
</comment>
<dbReference type="PANTHER" id="PTHR24189:SF50">
    <property type="entry name" value="ANKYRIN REPEAT AND SOCS BOX PROTEIN 2"/>
    <property type="match status" value="1"/>
</dbReference>
<dbReference type="InterPro" id="IPR002110">
    <property type="entry name" value="Ankyrin_rpt"/>
</dbReference>
<dbReference type="Pfam" id="PF12796">
    <property type="entry name" value="Ank_2"/>
    <property type="match status" value="1"/>
</dbReference>
<dbReference type="InterPro" id="IPR036770">
    <property type="entry name" value="Ankyrin_rpt-contain_sf"/>
</dbReference>
<dbReference type="Gene3D" id="1.25.40.20">
    <property type="entry name" value="Ankyrin repeat-containing domain"/>
    <property type="match status" value="1"/>
</dbReference>
<reference evidence="4 5" key="1">
    <citation type="submission" date="2018-04" db="EMBL/GenBank/DDBJ databases">
        <title>Sphingobacterium sp. M46 Genome.</title>
        <authorList>
            <person name="Cheng J."/>
            <person name="Li Y."/>
        </authorList>
    </citation>
    <scope>NUCLEOTIDE SEQUENCE [LARGE SCALE GENOMIC DNA]</scope>
    <source>
        <strain evidence="4 5">M46</strain>
    </source>
</reference>
<dbReference type="EMBL" id="QCXX01000004">
    <property type="protein sequence ID" value="PUV23256.1"/>
    <property type="molecule type" value="Genomic_DNA"/>
</dbReference>
<dbReference type="SUPFAM" id="SSF48403">
    <property type="entry name" value="Ankyrin repeat"/>
    <property type="match status" value="1"/>
</dbReference>
<dbReference type="PANTHER" id="PTHR24189">
    <property type="entry name" value="MYOTROPHIN"/>
    <property type="match status" value="1"/>
</dbReference>
<keyword evidence="5" id="KW-1185">Reference proteome</keyword>
<evidence type="ECO:0000256" key="1">
    <source>
        <dbReference type="ARBA" id="ARBA00022737"/>
    </source>
</evidence>
<dbReference type="OrthoDB" id="5657095at2"/>
<evidence type="ECO:0000313" key="4">
    <source>
        <dbReference type="EMBL" id="PUV23256.1"/>
    </source>
</evidence>
<dbReference type="AlphaFoldDB" id="A0A363NR22"/>
<dbReference type="SMART" id="SM00248">
    <property type="entry name" value="ANK"/>
    <property type="match status" value="6"/>
</dbReference>
<feature type="repeat" description="ANK" evidence="3">
    <location>
        <begin position="221"/>
        <end position="253"/>
    </location>
</feature>
<organism evidence="4 5">
    <name type="scientific">Sphingobacterium athyrii</name>
    <dbReference type="NCBI Taxonomy" id="2152717"/>
    <lineage>
        <taxon>Bacteria</taxon>
        <taxon>Pseudomonadati</taxon>
        <taxon>Bacteroidota</taxon>
        <taxon>Sphingobacteriia</taxon>
        <taxon>Sphingobacteriales</taxon>
        <taxon>Sphingobacteriaceae</taxon>
        <taxon>Sphingobacterium</taxon>
    </lineage>
</organism>
<accession>A0A363NR22</accession>
<protein>
    <submittedName>
        <fullName evidence="4">Uncharacterized protein</fullName>
    </submittedName>
</protein>
<evidence type="ECO:0000313" key="5">
    <source>
        <dbReference type="Proteomes" id="UP000250831"/>
    </source>
</evidence>
<dbReference type="InterPro" id="IPR050745">
    <property type="entry name" value="Multifunctional_regulatory"/>
</dbReference>
<keyword evidence="1" id="KW-0677">Repeat</keyword>